<feature type="region of interest" description="Disordered" evidence="5">
    <location>
        <begin position="60"/>
        <end position="79"/>
    </location>
</feature>
<dbReference type="PANTHER" id="PTHR13043">
    <property type="entry name" value="EXOCYST COMPLEX COMPONENT SEC5"/>
    <property type="match status" value="1"/>
</dbReference>
<evidence type="ECO:0000313" key="8">
    <source>
        <dbReference type="Proteomes" id="UP000277580"/>
    </source>
</evidence>
<dbReference type="Proteomes" id="UP000277580">
    <property type="component" value="Unassembled WGS sequence"/>
</dbReference>
<keyword evidence="4" id="KW-0653">Protein transport</keyword>
<organism evidence="7 8">
    <name type="scientific">Morchella conica CCBAS932</name>
    <dbReference type="NCBI Taxonomy" id="1392247"/>
    <lineage>
        <taxon>Eukaryota</taxon>
        <taxon>Fungi</taxon>
        <taxon>Dikarya</taxon>
        <taxon>Ascomycota</taxon>
        <taxon>Pezizomycotina</taxon>
        <taxon>Pezizomycetes</taxon>
        <taxon>Pezizales</taxon>
        <taxon>Morchellaceae</taxon>
        <taxon>Morchella</taxon>
    </lineage>
</organism>
<accession>A0A3N4L2Z4</accession>
<evidence type="ECO:0000256" key="4">
    <source>
        <dbReference type="RuleBase" id="RU365069"/>
    </source>
</evidence>
<evidence type="ECO:0000256" key="3">
    <source>
        <dbReference type="ARBA" id="ARBA00022483"/>
    </source>
</evidence>
<dbReference type="EMBL" id="ML119111">
    <property type="protein sequence ID" value="RPB15849.1"/>
    <property type="molecule type" value="Genomic_DNA"/>
</dbReference>
<dbReference type="GO" id="GO:0000145">
    <property type="term" value="C:exocyst"/>
    <property type="evidence" value="ECO:0007669"/>
    <property type="project" value="UniProtKB-UniRule"/>
</dbReference>
<dbReference type="STRING" id="1392247.A0A3N4L2Z4"/>
<evidence type="ECO:0000256" key="2">
    <source>
        <dbReference type="ARBA" id="ARBA00022448"/>
    </source>
</evidence>
<sequence length="961" mass="107642">MTDHRSEALLLKHYRLDSAFPEAWSDPIEDLQIAQRKQFRASTTRYSILQEEGISASFTRPDADSGFVPEDEPDPLGSTSSVVRLLRDRGLPLEENTRLRNRYLISSKTFSPTAFLRDVHATTPSSELQRGLNLLSGSIAQKSGSLKLLVESNFDRFVAAKGTIEGVYKEMKANSFLDKDKESEYGVGKIRSYLNEAETKADDVFGPVMKGRGREEELRTLLSVVERHRDILEIPGLLNDCIKRKDYESLIDEYQKARKALMDARALVPTEPGSLVVNFKEEHIHQLIIAEKMWIEITFAIDDFKRDTWKRLAECRTEDNLHMELIGILLELGVEDNPIWVWLLSRYEYLKNRITTVFERSRVEIEVLRRKVASAPPPSSKAIAHHLRSPTRRIQPDPQKQLDTSRTISLWELIHSSLTALLDPTTGMLGELLSFWKTAQSFIDGDTLLPVGIDDQSRKHHRLEDLNIRMLREGTVEIVALIRDCVIAFFQEPPVDDVSTMYSPVPPTPVSSTSDEAPPTPQLPQILKAAAPQKKEGEEGYAFFPPGANSLSGVHFMGKIMVLVGNAAIAMADMAGKLGKDGIADKLKVMVAGGRERAVVAVCSSWLKDAQNCRVLEDWTRAVDNRDVTKMPGLFSAWEREIIGGMQGMVYLDKVKNSNSAVIPPPSTKLLTHVRGQFVRSLYKSLQGMVENAKKPLVDGEEVPTEVDDEGGLASPVTSISPANLMAHSVDSSDKDVRMLLTLSNLQLLRADIVPELISMFEQAFSVKLTDESKTIRDALGQIDAQLFDEYTKPIIANLTNIVTTGILTPSWSPPRGSIATEVRPYIYDALLTLVHVHSQVTTTAPSLTQPILSHLLEQLSKELLEAFKQRKRFNLGELLQATLDVEFVNQTLSQFNTARAKDWQQKIYLELDRGSDAEARQGLQGELAGMKSILSQLRKYSRAEFLCFRAKKSSSRRPEA</sequence>
<name>A0A3N4L2Z4_9PEZI</name>
<feature type="domain" description="Exocyst complex component EXOC2/Sec5 N-terminal" evidence="6">
    <location>
        <begin position="73"/>
        <end position="949"/>
    </location>
</feature>
<gene>
    <name evidence="7" type="ORF">P167DRAFT_481993</name>
</gene>
<dbReference type="Pfam" id="PF15469">
    <property type="entry name" value="Sec5"/>
    <property type="match status" value="1"/>
</dbReference>
<evidence type="ECO:0000259" key="6">
    <source>
        <dbReference type="Pfam" id="PF15469"/>
    </source>
</evidence>
<comment type="similarity">
    <text evidence="1 4">Belongs to the SEC5 family.</text>
</comment>
<protein>
    <recommendedName>
        <fullName evidence="4">Exocyst complex component SEC5</fullName>
    </recommendedName>
</protein>
<comment type="subunit">
    <text evidence="4">Component of the exocyst complex.</text>
</comment>
<comment type="function">
    <text evidence="4">Component of the exocyst complex involved in the docking of exocytic vesicles with fusion sites on the plasma membrane.</text>
</comment>
<keyword evidence="3 4" id="KW-0268">Exocytosis</keyword>
<dbReference type="PANTHER" id="PTHR13043:SF1">
    <property type="entry name" value="EXOCYST COMPLEX COMPONENT 2"/>
    <property type="match status" value="1"/>
</dbReference>
<dbReference type="AlphaFoldDB" id="A0A3N4L2Z4"/>
<dbReference type="InterPro" id="IPR039481">
    <property type="entry name" value="EXOC2/Sec5_N_dom"/>
</dbReference>
<dbReference type="InParanoid" id="A0A3N4L2Z4"/>
<evidence type="ECO:0000256" key="1">
    <source>
        <dbReference type="ARBA" id="ARBA00010578"/>
    </source>
</evidence>
<dbReference type="FunCoup" id="A0A3N4L2Z4">
    <property type="interactions" value="311"/>
</dbReference>
<dbReference type="OrthoDB" id="26242at2759"/>
<keyword evidence="2 4" id="KW-0813">Transport</keyword>
<keyword evidence="8" id="KW-1185">Reference proteome</keyword>
<dbReference type="GO" id="GO:0006893">
    <property type="term" value="P:Golgi to plasma membrane transport"/>
    <property type="evidence" value="ECO:0007669"/>
    <property type="project" value="UniProtKB-UniRule"/>
</dbReference>
<dbReference type="GO" id="GO:0006887">
    <property type="term" value="P:exocytosis"/>
    <property type="evidence" value="ECO:0007669"/>
    <property type="project" value="UniProtKB-KW"/>
</dbReference>
<dbReference type="GO" id="GO:0015031">
    <property type="term" value="P:protein transport"/>
    <property type="evidence" value="ECO:0007669"/>
    <property type="project" value="UniProtKB-KW"/>
</dbReference>
<evidence type="ECO:0000256" key="5">
    <source>
        <dbReference type="SAM" id="MobiDB-lite"/>
    </source>
</evidence>
<proteinExistence type="inferred from homology"/>
<evidence type="ECO:0000313" key="7">
    <source>
        <dbReference type="EMBL" id="RPB15849.1"/>
    </source>
</evidence>
<dbReference type="InterPro" id="IPR029175">
    <property type="entry name" value="EXOC2/Sec5"/>
</dbReference>
<reference evidence="7 8" key="1">
    <citation type="journal article" date="2018" name="Nat. Ecol. Evol.">
        <title>Pezizomycetes genomes reveal the molecular basis of ectomycorrhizal truffle lifestyle.</title>
        <authorList>
            <person name="Murat C."/>
            <person name="Payen T."/>
            <person name="Noel B."/>
            <person name="Kuo A."/>
            <person name="Morin E."/>
            <person name="Chen J."/>
            <person name="Kohler A."/>
            <person name="Krizsan K."/>
            <person name="Balestrini R."/>
            <person name="Da Silva C."/>
            <person name="Montanini B."/>
            <person name="Hainaut M."/>
            <person name="Levati E."/>
            <person name="Barry K.W."/>
            <person name="Belfiori B."/>
            <person name="Cichocki N."/>
            <person name="Clum A."/>
            <person name="Dockter R.B."/>
            <person name="Fauchery L."/>
            <person name="Guy J."/>
            <person name="Iotti M."/>
            <person name="Le Tacon F."/>
            <person name="Lindquist E.A."/>
            <person name="Lipzen A."/>
            <person name="Malagnac F."/>
            <person name="Mello A."/>
            <person name="Molinier V."/>
            <person name="Miyauchi S."/>
            <person name="Poulain J."/>
            <person name="Riccioni C."/>
            <person name="Rubini A."/>
            <person name="Sitrit Y."/>
            <person name="Splivallo R."/>
            <person name="Traeger S."/>
            <person name="Wang M."/>
            <person name="Zifcakova L."/>
            <person name="Wipf D."/>
            <person name="Zambonelli A."/>
            <person name="Paolocci F."/>
            <person name="Nowrousian M."/>
            <person name="Ottonello S."/>
            <person name="Baldrian P."/>
            <person name="Spatafora J.W."/>
            <person name="Henrissat B."/>
            <person name="Nagy L.G."/>
            <person name="Aury J.M."/>
            <person name="Wincker P."/>
            <person name="Grigoriev I.V."/>
            <person name="Bonfante P."/>
            <person name="Martin F.M."/>
        </authorList>
    </citation>
    <scope>NUCLEOTIDE SEQUENCE [LARGE SCALE GENOMIC DNA]</scope>
    <source>
        <strain evidence="7 8">CCBAS932</strain>
    </source>
</reference>